<feature type="region of interest" description="Disordered" evidence="1">
    <location>
        <begin position="1"/>
        <end position="64"/>
    </location>
</feature>
<gene>
    <name evidence="2" type="ORF">GCM10022262_18490</name>
</gene>
<keyword evidence="3" id="KW-1185">Reference proteome</keyword>
<proteinExistence type="predicted"/>
<sequence>MPHRRSRTPPCPDAPRGQRHPSAREQHHERADQDGGRRAAGGAAGTMGGTTTTIDGGPMVQTAGPEVVGVGHAHELEAAGGR</sequence>
<dbReference type="RefSeq" id="WP_345040204.1">
    <property type="nucleotide sequence ID" value="NZ_BAABBA010000007.1"/>
</dbReference>
<organism evidence="2 3">
    <name type="scientific">Georgenia daeguensis</name>
    <dbReference type="NCBI Taxonomy" id="908355"/>
    <lineage>
        <taxon>Bacteria</taxon>
        <taxon>Bacillati</taxon>
        <taxon>Actinomycetota</taxon>
        <taxon>Actinomycetes</taxon>
        <taxon>Micrococcales</taxon>
        <taxon>Bogoriellaceae</taxon>
        <taxon>Georgenia</taxon>
    </lineage>
</organism>
<evidence type="ECO:0000313" key="2">
    <source>
        <dbReference type="EMBL" id="GAA4287490.1"/>
    </source>
</evidence>
<feature type="compositionally biased region" description="Basic and acidic residues" evidence="1">
    <location>
        <begin position="22"/>
        <end position="37"/>
    </location>
</feature>
<accession>A0ABP8EU44</accession>
<evidence type="ECO:0000256" key="1">
    <source>
        <dbReference type="SAM" id="MobiDB-lite"/>
    </source>
</evidence>
<dbReference type="EMBL" id="BAABBA010000007">
    <property type="protein sequence ID" value="GAA4287490.1"/>
    <property type="molecule type" value="Genomic_DNA"/>
</dbReference>
<evidence type="ECO:0000313" key="3">
    <source>
        <dbReference type="Proteomes" id="UP001499841"/>
    </source>
</evidence>
<protein>
    <submittedName>
        <fullName evidence="2">Uncharacterized protein</fullName>
    </submittedName>
</protein>
<dbReference type="Proteomes" id="UP001499841">
    <property type="component" value="Unassembled WGS sequence"/>
</dbReference>
<comment type="caution">
    <text evidence="2">The sequence shown here is derived from an EMBL/GenBank/DDBJ whole genome shotgun (WGS) entry which is preliminary data.</text>
</comment>
<reference evidence="3" key="1">
    <citation type="journal article" date="2019" name="Int. J. Syst. Evol. Microbiol.">
        <title>The Global Catalogue of Microorganisms (GCM) 10K type strain sequencing project: providing services to taxonomists for standard genome sequencing and annotation.</title>
        <authorList>
            <consortium name="The Broad Institute Genomics Platform"/>
            <consortium name="The Broad Institute Genome Sequencing Center for Infectious Disease"/>
            <person name="Wu L."/>
            <person name="Ma J."/>
        </authorList>
    </citation>
    <scope>NUCLEOTIDE SEQUENCE [LARGE SCALE GENOMIC DNA]</scope>
    <source>
        <strain evidence="3">JCM 17459</strain>
    </source>
</reference>
<name>A0ABP8EU44_9MICO</name>
<feature type="compositionally biased region" description="Gly residues" evidence="1">
    <location>
        <begin position="38"/>
        <end position="48"/>
    </location>
</feature>